<dbReference type="AlphaFoldDB" id="A0A061R0Y5"/>
<feature type="non-terminal residue" evidence="1">
    <location>
        <position position="77"/>
    </location>
</feature>
<reference evidence="1" key="1">
    <citation type="submission" date="2014-05" db="EMBL/GenBank/DDBJ databases">
        <title>The transcriptome of the halophilic microalga Tetraselmis sp. GSL018 isolated from the Great Salt Lake, Utah.</title>
        <authorList>
            <person name="Jinkerson R.E."/>
            <person name="D'Adamo S."/>
            <person name="Posewitz M.C."/>
        </authorList>
    </citation>
    <scope>NUCLEOTIDE SEQUENCE</scope>
    <source>
        <strain evidence="1">GSL018</strain>
    </source>
</reference>
<sequence length="77" mass="8417">LSCSLYLNSLPLSNFPPPFTPSVLLSSSNFTPSISLPFSLPLLSLPRYLSIPTPTHRRWSCAARPPPKPPTEDRAVA</sequence>
<feature type="non-terminal residue" evidence="1">
    <location>
        <position position="1"/>
    </location>
</feature>
<gene>
    <name evidence="1" type="ORF">TSPGSL018_15679</name>
</gene>
<organism evidence="1">
    <name type="scientific">Tetraselmis sp. GSL018</name>
    <dbReference type="NCBI Taxonomy" id="582737"/>
    <lineage>
        <taxon>Eukaryota</taxon>
        <taxon>Viridiplantae</taxon>
        <taxon>Chlorophyta</taxon>
        <taxon>core chlorophytes</taxon>
        <taxon>Chlorodendrophyceae</taxon>
        <taxon>Chlorodendrales</taxon>
        <taxon>Chlorodendraceae</taxon>
        <taxon>Tetraselmis</taxon>
    </lineage>
</organism>
<dbReference type="EMBL" id="GBEZ01021124">
    <property type="protein sequence ID" value="JAC65603.1"/>
    <property type="molecule type" value="Transcribed_RNA"/>
</dbReference>
<protein>
    <submittedName>
        <fullName evidence="1">Uncharacterized protein</fullName>
    </submittedName>
</protein>
<accession>A0A061R0Y5</accession>
<name>A0A061R0Y5_9CHLO</name>
<evidence type="ECO:0000313" key="1">
    <source>
        <dbReference type="EMBL" id="JAC65603.1"/>
    </source>
</evidence>
<proteinExistence type="predicted"/>